<protein>
    <submittedName>
        <fullName evidence="6">HlyD family efflux transporter periplasmic adaptor subunit</fullName>
    </submittedName>
</protein>
<dbReference type="InterPro" id="IPR051909">
    <property type="entry name" value="MFP_Cation_Efflux"/>
</dbReference>
<evidence type="ECO:0000313" key="6">
    <source>
        <dbReference type="EMBL" id="MEF7617565.1"/>
    </source>
</evidence>
<feature type="region of interest" description="Disordered" evidence="3">
    <location>
        <begin position="26"/>
        <end position="54"/>
    </location>
</feature>
<dbReference type="EMBL" id="JAZIBG010000058">
    <property type="protein sequence ID" value="MEF7617565.1"/>
    <property type="molecule type" value="Genomic_DNA"/>
</dbReference>
<feature type="domain" description="Multidrug resistance protein MdtA-like C-terminal permuted SH3" evidence="5">
    <location>
        <begin position="304"/>
        <end position="363"/>
    </location>
</feature>
<evidence type="ECO:0000256" key="1">
    <source>
        <dbReference type="ARBA" id="ARBA00022448"/>
    </source>
</evidence>
<dbReference type="Gene3D" id="2.40.50.100">
    <property type="match status" value="1"/>
</dbReference>
<keyword evidence="4" id="KW-0732">Signal</keyword>
<dbReference type="Pfam" id="PF25967">
    <property type="entry name" value="RND-MFP_C"/>
    <property type="match status" value="1"/>
</dbReference>
<comment type="caution">
    <text evidence="6">The sequence shown here is derived from an EMBL/GenBank/DDBJ whole genome shotgun (WGS) entry which is preliminary data.</text>
</comment>
<feature type="coiled-coil region" evidence="2">
    <location>
        <begin position="130"/>
        <end position="159"/>
    </location>
</feature>
<dbReference type="GO" id="GO:0060003">
    <property type="term" value="P:copper ion export"/>
    <property type="evidence" value="ECO:0007669"/>
    <property type="project" value="TreeGrafter"/>
</dbReference>
<keyword evidence="2" id="KW-0175">Coiled coil</keyword>
<evidence type="ECO:0000256" key="4">
    <source>
        <dbReference type="SAM" id="SignalP"/>
    </source>
</evidence>
<keyword evidence="7" id="KW-1185">Reference proteome</keyword>
<organism evidence="6 7">
    <name type="scientific">Aquincola agrisoli</name>
    <dbReference type="NCBI Taxonomy" id="3119538"/>
    <lineage>
        <taxon>Bacteria</taxon>
        <taxon>Pseudomonadati</taxon>
        <taxon>Pseudomonadota</taxon>
        <taxon>Betaproteobacteria</taxon>
        <taxon>Burkholderiales</taxon>
        <taxon>Sphaerotilaceae</taxon>
        <taxon>Aquincola</taxon>
    </lineage>
</organism>
<reference evidence="6 7" key="1">
    <citation type="submission" date="2024-02" db="EMBL/GenBank/DDBJ databases">
        <title>Genome sequence of Aquincola sp. MAHUQ-54.</title>
        <authorList>
            <person name="Huq M.A."/>
        </authorList>
    </citation>
    <scope>NUCLEOTIDE SEQUENCE [LARGE SCALE GENOMIC DNA]</scope>
    <source>
        <strain evidence="6 7">MAHUQ-54</strain>
    </source>
</reference>
<dbReference type="InterPro" id="IPR058627">
    <property type="entry name" value="MdtA-like_C"/>
</dbReference>
<gene>
    <name evidence="6" type="ORF">V4F39_26885</name>
</gene>
<dbReference type="Proteomes" id="UP001336250">
    <property type="component" value="Unassembled WGS sequence"/>
</dbReference>
<dbReference type="PANTHER" id="PTHR30097">
    <property type="entry name" value="CATION EFFLUX SYSTEM PROTEIN CUSB"/>
    <property type="match status" value="1"/>
</dbReference>
<dbReference type="SUPFAM" id="SSF111369">
    <property type="entry name" value="HlyD-like secretion proteins"/>
    <property type="match status" value="1"/>
</dbReference>
<dbReference type="Gene3D" id="1.10.287.470">
    <property type="entry name" value="Helix hairpin bin"/>
    <property type="match status" value="1"/>
</dbReference>
<sequence>MKRTLQKAGLALALWLPLAAAVQAGEGHDHGDAPAAPRANGPQRQPDGSVFLPKPAQRQFGVRTLVAEAGALPRTVELGGRVVMDPNAGGKVQPLNPGRIEPGPHGLPSAGQAVRKGEVLAYVAASAAPIERANQAAQVAELRAAKALADKRVARLQALADTVPRKEIEAAESEAASLAERSAAASTGLSHREALAAPVAGVIASANVVAGQVVDARELVFEIVDPTRLRIEALAYDPELAADIGGATLALGGERVPLVFAGAARSLRDQALPLGFRAEGAALSRLAVGQPVKVFVQTRSRIAAIAVPVAALMKNPANQAIVWVKTAPERFEPRTVTAEPLDGLHAAVTSGLRAGDRVAVQGATLINQVR</sequence>
<evidence type="ECO:0000256" key="3">
    <source>
        <dbReference type="SAM" id="MobiDB-lite"/>
    </source>
</evidence>
<feature type="signal peptide" evidence="4">
    <location>
        <begin position="1"/>
        <end position="24"/>
    </location>
</feature>
<evidence type="ECO:0000313" key="7">
    <source>
        <dbReference type="Proteomes" id="UP001336250"/>
    </source>
</evidence>
<accession>A0AAW9QJX1</accession>
<feature type="chain" id="PRO_5043364907" evidence="4">
    <location>
        <begin position="25"/>
        <end position="370"/>
    </location>
</feature>
<dbReference type="GO" id="GO:0015679">
    <property type="term" value="P:plasma membrane copper ion transport"/>
    <property type="evidence" value="ECO:0007669"/>
    <property type="project" value="TreeGrafter"/>
</dbReference>
<evidence type="ECO:0000256" key="2">
    <source>
        <dbReference type="SAM" id="Coils"/>
    </source>
</evidence>
<name>A0AAW9QJX1_9BURK</name>
<dbReference type="Gene3D" id="2.40.420.20">
    <property type="match status" value="1"/>
</dbReference>
<proteinExistence type="predicted"/>
<dbReference type="GO" id="GO:0030313">
    <property type="term" value="C:cell envelope"/>
    <property type="evidence" value="ECO:0007669"/>
    <property type="project" value="TreeGrafter"/>
</dbReference>
<keyword evidence="1" id="KW-0813">Transport</keyword>
<evidence type="ECO:0000259" key="5">
    <source>
        <dbReference type="Pfam" id="PF25967"/>
    </source>
</evidence>
<dbReference type="AlphaFoldDB" id="A0AAW9QJX1"/>
<dbReference type="RefSeq" id="WP_332293327.1">
    <property type="nucleotide sequence ID" value="NZ_JAZIBG010000058.1"/>
</dbReference>
<dbReference type="PANTHER" id="PTHR30097:SF4">
    <property type="entry name" value="SLR6042 PROTEIN"/>
    <property type="match status" value="1"/>
</dbReference>